<feature type="region of interest" description="Disordered" evidence="1">
    <location>
        <begin position="1"/>
        <end position="23"/>
    </location>
</feature>
<gene>
    <name evidence="3" type="ORF">DWQ67_08945</name>
</gene>
<organism evidence="3 4">
    <name type="scientific">Galactobacter caseinivorans</name>
    <dbReference type="NCBI Taxonomy" id="2676123"/>
    <lineage>
        <taxon>Bacteria</taxon>
        <taxon>Bacillati</taxon>
        <taxon>Actinomycetota</taxon>
        <taxon>Actinomycetes</taxon>
        <taxon>Micrococcales</taxon>
        <taxon>Micrococcaceae</taxon>
        <taxon>Galactobacter</taxon>
    </lineage>
</organism>
<evidence type="ECO:0000313" key="4">
    <source>
        <dbReference type="Proteomes" id="UP000273119"/>
    </source>
</evidence>
<dbReference type="AlphaFoldDB" id="A0A496PHY0"/>
<sequence length="182" mass="20527">MPSETPAPAPGAPSRILVAGTSGSGKSTVARRVAAERGLPYTELDAVHWLPGWKSSPTFMQDVAALAGSEQWVTEWGYASVRQLLLERAELILWVDTPTLLTLWRVIRRTVSRRVHRTPVCNGNVEPPLLSIFTDPEHIVRWSWRTRHATREMLAAARSADPTLLIVRLRRRGDLERWLRGH</sequence>
<dbReference type="PANTHER" id="PTHR37816:SF1">
    <property type="entry name" value="TOXIN"/>
    <property type="match status" value="1"/>
</dbReference>
<name>A0A496PHY0_9MICC</name>
<evidence type="ECO:0000259" key="2">
    <source>
        <dbReference type="SMART" id="SM00382"/>
    </source>
</evidence>
<dbReference type="PANTHER" id="PTHR37816">
    <property type="entry name" value="YALI0E33011P"/>
    <property type="match status" value="1"/>
</dbReference>
<dbReference type="RefSeq" id="WP_121485270.1">
    <property type="nucleotide sequence ID" value="NZ_QQXL01000005.1"/>
</dbReference>
<feature type="domain" description="AAA+ ATPase" evidence="2">
    <location>
        <begin position="12"/>
        <end position="182"/>
    </location>
</feature>
<dbReference type="SMART" id="SM00382">
    <property type="entry name" value="AAA"/>
    <property type="match status" value="1"/>
</dbReference>
<protein>
    <submittedName>
        <fullName evidence="3">AAA family ATPase</fullName>
    </submittedName>
</protein>
<dbReference type="InterPro" id="IPR027417">
    <property type="entry name" value="P-loop_NTPase"/>
</dbReference>
<proteinExistence type="predicted"/>
<dbReference type="SUPFAM" id="SSF52540">
    <property type="entry name" value="P-loop containing nucleoside triphosphate hydrolases"/>
    <property type="match status" value="1"/>
</dbReference>
<comment type="caution">
    <text evidence="3">The sequence shown here is derived from an EMBL/GenBank/DDBJ whole genome shotgun (WGS) entry which is preliminary data.</text>
</comment>
<dbReference type="Gene3D" id="3.40.50.300">
    <property type="entry name" value="P-loop containing nucleotide triphosphate hydrolases"/>
    <property type="match status" value="1"/>
</dbReference>
<dbReference type="Proteomes" id="UP000273119">
    <property type="component" value="Unassembled WGS sequence"/>
</dbReference>
<feature type="compositionally biased region" description="Pro residues" evidence="1">
    <location>
        <begin position="1"/>
        <end position="11"/>
    </location>
</feature>
<accession>A0A496PHY0</accession>
<keyword evidence="4" id="KW-1185">Reference proteome</keyword>
<dbReference type="InterPro" id="IPR003593">
    <property type="entry name" value="AAA+_ATPase"/>
</dbReference>
<evidence type="ECO:0000313" key="3">
    <source>
        <dbReference type="EMBL" id="RKW70082.1"/>
    </source>
</evidence>
<dbReference type="EMBL" id="QQXL01000005">
    <property type="protein sequence ID" value="RKW70082.1"/>
    <property type="molecule type" value="Genomic_DNA"/>
</dbReference>
<evidence type="ECO:0000256" key="1">
    <source>
        <dbReference type="SAM" id="MobiDB-lite"/>
    </source>
</evidence>
<dbReference type="InterPro" id="IPR052922">
    <property type="entry name" value="Cytidylate_Kinase-2"/>
</dbReference>
<reference evidence="3 4" key="1">
    <citation type="submission" date="2018-07" db="EMBL/GenBank/DDBJ databases">
        <title>Arthrobacter sp. nov., isolated from raw cow's milk with high bacterial count.</title>
        <authorList>
            <person name="Hahne J."/>
            <person name="Isele D."/>
            <person name="Lipski A."/>
        </authorList>
    </citation>
    <scope>NUCLEOTIDE SEQUENCE [LARGE SCALE GENOMIC DNA]</scope>
    <source>
        <strain evidence="3 4">JZ R-183</strain>
    </source>
</reference>